<keyword evidence="1" id="KW-0067">ATP-binding</keyword>
<accession>A0A8A2VCE7</accession>
<keyword evidence="1" id="KW-0547">Nucleotide-binding</keyword>
<dbReference type="GO" id="GO:0046654">
    <property type="term" value="P:tetrahydrofolate biosynthetic process"/>
    <property type="evidence" value="ECO:0007669"/>
    <property type="project" value="UniProtKB-UniRule"/>
</dbReference>
<sequence>MEFDEWEPVYEAILRDFGYDRAGDERARDVLASLTDDFDLTRLSRVRDATVAVAGAGPSLQSSGALERARTADLVFAASTAADTLAARDVDVDCMVTDLDKNPETVRQLSEQGVPVAVHAHGDNVPAIRDVVPDCADAAVLATTQCAPRAPVRNVGGFTDGDRAAFLADHLGAAELVFVGWDFDDPSVDPTKARKLAWAERLLYWLERRRGDRFAVLDGRRDDIETAALPVE</sequence>
<evidence type="ECO:0000259" key="2">
    <source>
        <dbReference type="Pfam" id="PF01973"/>
    </source>
</evidence>
<organism evidence="3 4">
    <name type="scientific">Haloterrigena alkaliphila</name>
    <dbReference type="NCBI Taxonomy" id="2816475"/>
    <lineage>
        <taxon>Archaea</taxon>
        <taxon>Methanobacteriati</taxon>
        <taxon>Methanobacteriota</taxon>
        <taxon>Stenosarchaea group</taxon>
        <taxon>Halobacteria</taxon>
        <taxon>Halobacteriales</taxon>
        <taxon>Natrialbaceae</taxon>
        <taxon>Haloterrigena</taxon>
    </lineage>
</organism>
<proteinExistence type="inferred from homology"/>
<evidence type="ECO:0000313" key="4">
    <source>
        <dbReference type="Proteomes" id="UP000663203"/>
    </source>
</evidence>
<feature type="domain" description="6-hydroxymethylpterin diphosphokinase MptE-like" evidence="2">
    <location>
        <begin position="44"/>
        <end position="184"/>
    </location>
</feature>
<dbReference type="UniPathway" id="UPA00077">
    <property type="reaction ID" value="UER00155"/>
</dbReference>
<dbReference type="EMBL" id="CP071462">
    <property type="protein sequence ID" value="QSW98856.1"/>
    <property type="molecule type" value="Genomic_DNA"/>
</dbReference>
<keyword evidence="1" id="KW-0808">Transferase</keyword>
<dbReference type="KEGG" id="hakz:J0X25_15920"/>
<dbReference type="InterPro" id="IPR027510">
    <property type="entry name" value="HMPDK_MptE"/>
</dbReference>
<reference evidence="3 4" key="1">
    <citation type="submission" date="2021-03" db="EMBL/GenBank/DDBJ databases">
        <title>Haloterrigena longa sp. nov. and Haloterrigena limicola sp. nov., extremely halophilic archaea isolated from a salt lake.</title>
        <authorList>
            <person name="Henglin C."/>
        </authorList>
    </citation>
    <scope>NUCLEOTIDE SEQUENCE [LARGE SCALE GENOMIC DNA]</scope>
    <source>
        <strain evidence="3 4">KZCA68</strain>
    </source>
</reference>
<evidence type="ECO:0000313" key="3">
    <source>
        <dbReference type="EMBL" id="QSW98856.1"/>
    </source>
</evidence>
<dbReference type="HAMAP" id="MF_02131">
    <property type="entry name" value="HMPDK_arch"/>
    <property type="match status" value="1"/>
</dbReference>
<evidence type="ECO:0000256" key="1">
    <source>
        <dbReference type="HAMAP-Rule" id="MF_02131"/>
    </source>
</evidence>
<dbReference type="Pfam" id="PF01973">
    <property type="entry name" value="MptE-like"/>
    <property type="match status" value="1"/>
</dbReference>
<comment type="similarity">
    <text evidence="1">Belongs to the archaeal 6-HMPDK family.</text>
</comment>
<keyword evidence="1" id="KW-0289">Folate biosynthesis</keyword>
<comment type="pathway">
    <text evidence="1">Cofactor biosynthesis; tetrahydrofolate biosynthesis; 2-amino-4-hydroxy-6-hydroxymethyl-7,8-dihydropteridine diphosphate from 7,8-dihydroneopterin triphosphate: step 4/4.</text>
</comment>
<keyword evidence="1" id="KW-0418">Kinase</keyword>
<dbReference type="GO" id="GO:0003848">
    <property type="term" value="F:2-amino-4-hydroxy-6-hydroxymethyldihydropteridine diphosphokinase activity"/>
    <property type="evidence" value="ECO:0007669"/>
    <property type="project" value="UniProtKB-UniRule"/>
</dbReference>
<dbReference type="InterPro" id="IPR002826">
    <property type="entry name" value="MptE-like"/>
</dbReference>
<gene>
    <name evidence="1" type="primary">mptE</name>
    <name evidence="3" type="ORF">J0X25_15920</name>
</gene>
<dbReference type="GO" id="GO:0005524">
    <property type="term" value="F:ATP binding"/>
    <property type="evidence" value="ECO:0007669"/>
    <property type="project" value="UniProtKB-UniRule"/>
</dbReference>
<dbReference type="AlphaFoldDB" id="A0A8A2VCE7"/>
<name>A0A8A2VCE7_9EURY</name>
<dbReference type="PANTHER" id="PTHR39648:SF1">
    <property type="entry name" value="6-HYDROXYMETHYL-7,8-DIHYDROPTERIN PYROPHOSPHOKINASE"/>
    <property type="match status" value="1"/>
</dbReference>
<keyword evidence="4" id="KW-1185">Reference proteome</keyword>
<dbReference type="GO" id="GO:0000287">
    <property type="term" value="F:magnesium ion binding"/>
    <property type="evidence" value="ECO:0007669"/>
    <property type="project" value="UniProtKB-UniRule"/>
</dbReference>
<dbReference type="Proteomes" id="UP000663203">
    <property type="component" value="Chromosome"/>
</dbReference>
<comment type="function">
    <text evidence="1">Catalyzes the transfer of diphosphate from ATP to 6-hydroxymethyl-7,8-dihydropterin (6-HMD), leading to 6-hydroxymethyl-7,8-dihydropterin diphosphate (6-HMDP).</text>
</comment>
<comment type="cofactor">
    <cofactor evidence="1">
        <name>Mg(2+)</name>
        <dbReference type="ChEBI" id="CHEBI:18420"/>
    </cofactor>
</comment>
<dbReference type="PANTHER" id="PTHR39648">
    <property type="entry name" value="6-HYDROXYMETHYL-7,8-DIHYDROPTERIN PYROPHOSPHOKINASE"/>
    <property type="match status" value="1"/>
</dbReference>
<dbReference type="GO" id="GO:0016301">
    <property type="term" value="F:kinase activity"/>
    <property type="evidence" value="ECO:0007669"/>
    <property type="project" value="UniProtKB-KW"/>
</dbReference>
<dbReference type="GeneID" id="63188823"/>
<dbReference type="GO" id="GO:0046656">
    <property type="term" value="P:folic acid biosynthetic process"/>
    <property type="evidence" value="ECO:0007669"/>
    <property type="project" value="UniProtKB-KW"/>
</dbReference>
<keyword evidence="1" id="KW-0460">Magnesium</keyword>
<dbReference type="EC" id="2.7.6.3" evidence="1"/>
<protein>
    <recommendedName>
        <fullName evidence="1">6-hydroxymethyl-7,8-dihydropterin pyrophosphokinase</fullName>
        <shortName evidence="1">HPPK</shortName>
        <ecNumber evidence="1">2.7.6.3</ecNumber>
    </recommendedName>
    <alternativeName>
        <fullName evidence="1">2-amino-4-hydroxy-6-hydroxymethyldihydropteridine pyrophosphokinase</fullName>
    </alternativeName>
    <alternativeName>
        <fullName evidence="1">6-hydroxymethyl-7,8-dihydropterin diphosphokinase</fullName>
        <shortName evidence="1">6-HMPDK</shortName>
    </alternativeName>
    <alternativeName>
        <fullName evidence="1">7,8-dihydro-6-hydroxymethylpterin diphosphokinase</fullName>
    </alternativeName>
    <alternativeName>
        <fullName evidence="1">7,8-dihydro-6-hydroxymethylpterin pyrophosphokinase</fullName>
        <shortName evidence="1">PPPK</shortName>
    </alternativeName>
</protein>
<comment type="catalytic activity">
    <reaction evidence="1">
        <text>6-hydroxymethyl-7,8-dihydropterin + ATP = (7,8-dihydropterin-6-yl)methyl diphosphate + AMP + H(+)</text>
        <dbReference type="Rhea" id="RHEA:11412"/>
        <dbReference type="ChEBI" id="CHEBI:15378"/>
        <dbReference type="ChEBI" id="CHEBI:30616"/>
        <dbReference type="ChEBI" id="CHEBI:44841"/>
        <dbReference type="ChEBI" id="CHEBI:72950"/>
        <dbReference type="ChEBI" id="CHEBI:456215"/>
        <dbReference type="EC" id="2.7.6.3"/>
    </reaction>
</comment>
<dbReference type="RefSeq" id="WP_207288464.1">
    <property type="nucleotide sequence ID" value="NZ_CP071462.1"/>
</dbReference>